<dbReference type="Gene3D" id="3.40.30.10">
    <property type="entry name" value="Glutaredoxin"/>
    <property type="match status" value="1"/>
</dbReference>
<dbReference type="OrthoDB" id="37297at2759"/>
<dbReference type="PANTHER" id="PTHR33875">
    <property type="entry name" value="OS09G0542200 PROTEIN"/>
    <property type="match status" value="1"/>
</dbReference>
<evidence type="ECO:0000313" key="2">
    <source>
        <dbReference type="EMBL" id="KZS97801.1"/>
    </source>
</evidence>
<evidence type="ECO:0000259" key="1">
    <source>
        <dbReference type="Pfam" id="PF13462"/>
    </source>
</evidence>
<evidence type="ECO:0000313" key="3">
    <source>
        <dbReference type="Proteomes" id="UP000076722"/>
    </source>
</evidence>
<protein>
    <recommendedName>
        <fullName evidence="1">Thioredoxin-like fold domain-containing protein</fullName>
    </recommendedName>
</protein>
<dbReference type="EMBL" id="KV419396">
    <property type="protein sequence ID" value="KZS97801.1"/>
    <property type="molecule type" value="Genomic_DNA"/>
</dbReference>
<dbReference type="InterPro" id="IPR036249">
    <property type="entry name" value="Thioredoxin-like_sf"/>
</dbReference>
<name>A0A164ZK02_9AGAM</name>
<dbReference type="PANTHER" id="PTHR33875:SF2">
    <property type="entry name" value="ACR183CP"/>
    <property type="match status" value="1"/>
</dbReference>
<keyword evidence="3" id="KW-1185">Reference proteome</keyword>
<reference evidence="2 3" key="1">
    <citation type="journal article" date="2016" name="Mol. Biol. Evol.">
        <title>Comparative Genomics of Early-Diverging Mushroom-Forming Fungi Provides Insights into the Origins of Lignocellulose Decay Capabilities.</title>
        <authorList>
            <person name="Nagy L.G."/>
            <person name="Riley R."/>
            <person name="Tritt A."/>
            <person name="Adam C."/>
            <person name="Daum C."/>
            <person name="Floudas D."/>
            <person name="Sun H."/>
            <person name="Yadav J.S."/>
            <person name="Pangilinan J."/>
            <person name="Larsson K.H."/>
            <person name="Matsuura K."/>
            <person name="Barry K."/>
            <person name="Labutti K."/>
            <person name="Kuo R."/>
            <person name="Ohm R.A."/>
            <person name="Bhattacharya S.S."/>
            <person name="Shirouzu T."/>
            <person name="Yoshinaga Y."/>
            <person name="Martin F.M."/>
            <person name="Grigoriev I.V."/>
            <person name="Hibbett D.S."/>
        </authorList>
    </citation>
    <scope>NUCLEOTIDE SEQUENCE [LARGE SCALE GENOMIC DNA]</scope>
    <source>
        <strain evidence="2 3">HHB9708</strain>
    </source>
</reference>
<dbReference type="Proteomes" id="UP000076722">
    <property type="component" value="Unassembled WGS sequence"/>
</dbReference>
<dbReference type="Pfam" id="PF13462">
    <property type="entry name" value="Thioredoxin_4"/>
    <property type="match status" value="1"/>
</dbReference>
<dbReference type="SUPFAM" id="SSF52833">
    <property type="entry name" value="Thioredoxin-like"/>
    <property type="match status" value="1"/>
</dbReference>
<dbReference type="STRING" id="1314777.A0A164ZK02"/>
<dbReference type="AlphaFoldDB" id="A0A164ZK02"/>
<dbReference type="InterPro" id="IPR012336">
    <property type="entry name" value="Thioredoxin-like_fold"/>
</dbReference>
<accession>A0A164ZK02</accession>
<feature type="domain" description="Thioredoxin-like fold" evidence="1">
    <location>
        <begin position="12"/>
        <end position="123"/>
    </location>
</feature>
<organism evidence="2 3">
    <name type="scientific">Sistotremastrum niveocremeum HHB9708</name>
    <dbReference type="NCBI Taxonomy" id="1314777"/>
    <lineage>
        <taxon>Eukaryota</taxon>
        <taxon>Fungi</taxon>
        <taxon>Dikarya</taxon>
        <taxon>Basidiomycota</taxon>
        <taxon>Agaricomycotina</taxon>
        <taxon>Agaricomycetes</taxon>
        <taxon>Sistotremastrales</taxon>
        <taxon>Sistotremastraceae</taxon>
        <taxon>Sertulicium</taxon>
        <taxon>Sertulicium niveocremeum</taxon>
    </lineage>
</organism>
<proteinExistence type="predicted"/>
<gene>
    <name evidence="2" type="ORF">SISNIDRAFT_405765</name>
</gene>
<sequence length="209" mass="23058">MALQPSLRSLIIAGPIDAPHTLDFFVDYICPYSAKLAKAMETSVKPLIAPNGKYGGKVKVIFRNQVQPWHGSSTFVHEAGLAVARVSPENFWPFSLKLFEVQQEYFDIPASKLTAVQIREKLAKLSATVLTEDQAAKVNDLLLLKSTPNGGTAVTEELKYTSCSPVKYSRQNGIHVSPTVLWDGLVAGDVSSSWGTEEWEKFFEQKVTV</sequence>